<gene>
    <name evidence="3" type="ORF">G7084_05380</name>
</gene>
<protein>
    <recommendedName>
        <fullName evidence="2">UPF0145 protein G7084_05380</fullName>
    </recommendedName>
</protein>
<dbReference type="Pfam" id="PF01906">
    <property type="entry name" value="YbjQ_1"/>
    <property type="match status" value="1"/>
</dbReference>
<dbReference type="EMBL" id="CP049888">
    <property type="protein sequence ID" value="QIL50792.1"/>
    <property type="molecule type" value="Genomic_DNA"/>
</dbReference>
<accession>A0A6G8B0P7</accession>
<evidence type="ECO:0000313" key="4">
    <source>
        <dbReference type="Proteomes" id="UP000500741"/>
    </source>
</evidence>
<dbReference type="PANTHER" id="PTHR34068:SF2">
    <property type="entry name" value="UPF0145 PROTEIN SCO3412"/>
    <property type="match status" value="1"/>
</dbReference>
<reference evidence="3 4" key="1">
    <citation type="submission" date="2020-03" db="EMBL/GenBank/DDBJ databases">
        <title>Weissella sp. nov., isolated from Cybister lewisianus.</title>
        <authorList>
            <person name="Hyun D.-W."/>
            <person name="Bae J.-W."/>
        </authorList>
    </citation>
    <scope>NUCLEOTIDE SEQUENCE [LARGE SCALE GENOMIC DNA]</scope>
    <source>
        <strain evidence="3 4">HDW19</strain>
    </source>
</reference>
<comment type="similarity">
    <text evidence="1 2">Belongs to the UPF0145 family.</text>
</comment>
<keyword evidence="4" id="KW-1185">Reference proteome</keyword>
<dbReference type="Gene3D" id="3.30.110.70">
    <property type="entry name" value="Hypothetical protein apc22750. Chain B"/>
    <property type="match status" value="1"/>
</dbReference>
<evidence type="ECO:0000256" key="1">
    <source>
        <dbReference type="ARBA" id="ARBA00010751"/>
    </source>
</evidence>
<dbReference type="SUPFAM" id="SSF117782">
    <property type="entry name" value="YbjQ-like"/>
    <property type="match status" value="1"/>
</dbReference>
<evidence type="ECO:0000256" key="2">
    <source>
        <dbReference type="HAMAP-Rule" id="MF_00338"/>
    </source>
</evidence>
<dbReference type="InterPro" id="IPR002765">
    <property type="entry name" value="UPF0145_YbjQ-like"/>
</dbReference>
<dbReference type="AlphaFoldDB" id="A0A6G8B0P7"/>
<dbReference type="InterPro" id="IPR035439">
    <property type="entry name" value="UPF0145_dom_sf"/>
</dbReference>
<dbReference type="HAMAP" id="MF_00338">
    <property type="entry name" value="UPF0145"/>
    <property type="match status" value="1"/>
</dbReference>
<evidence type="ECO:0000313" key="3">
    <source>
        <dbReference type="EMBL" id="QIL50792.1"/>
    </source>
</evidence>
<name>A0A6G8B0P7_9LACO</name>
<dbReference type="PANTHER" id="PTHR34068">
    <property type="entry name" value="UPF0145 PROTEIN YBJQ"/>
    <property type="match status" value="1"/>
</dbReference>
<organism evidence="3 4">
    <name type="scientific">Weissella coleopterorum</name>
    <dbReference type="NCBI Taxonomy" id="2714949"/>
    <lineage>
        <taxon>Bacteria</taxon>
        <taxon>Bacillati</taxon>
        <taxon>Bacillota</taxon>
        <taxon>Bacilli</taxon>
        <taxon>Lactobacillales</taxon>
        <taxon>Lactobacillaceae</taxon>
        <taxon>Weissella</taxon>
    </lineage>
</organism>
<dbReference type="RefSeq" id="WP_166010738.1">
    <property type="nucleotide sequence ID" value="NZ_CP049888.1"/>
</dbReference>
<dbReference type="KEGG" id="wco:G7084_05380"/>
<dbReference type="Proteomes" id="UP000500741">
    <property type="component" value="Chromosome"/>
</dbReference>
<sequence length="113" mass="12221">MNNIIVVTSEKIANYEITANLGEVFGLTTRSRNVFSSLGQALKAVVGGEIKGYTKLQDTAREEAIQRMRKHALELGADADIMFRFDSSSASMGDSVTAYGTAVKIKNLTSTNN</sequence>
<proteinExistence type="inferred from homology"/>